<gene>
    <name evidence="1" type="ORF">DPMN_085428</name>
</gene>
<evidence type="ECO:0000313" key="1">
    <source>
        <dbReference type="EMBL" id="KAH3697916.1"/>
    </source>
</evidence>
<accession>A0A9D3YFR5</accession>
<comment type="caution">
    <text evidence="1">The sequence shown here is derived from an EMBL/GenBank/DDBJ whole genome shotgun (WGS) entry which is preliminary data.</text>
</comment>
<dbReference type="Proteomes" id="UP000828390">
    <property type="component" value="Unassembled WGS sequence"/>
</dbReference>
<reference evidence="1" key="1">
    <citation type="journal article" date="2019" name="bioRxiv">
        <title>The Genome of the Zebra Mussel, Dreissena polymorpha: A Resource for Invasive Species Research.</title>
        <authorList>
            <person name="McCartney M.A."/>
            <person name="Auch B."/>
            <person name="Kono T."/>
            <person name="Mallez S."/>
            <person name="Zhang Y."/>
            <person name="Obille A."/>
            <person name="Becker A."/>
            <person name="Abrahante J.E."/>
            <person name="Garbe J."/>
            <person name="Badalamenti J.P."/>
            <person name="Herman A."/>
            <person name="Mangelson H."/>
            <person name="Liachko I."/>
            <person name="Sullivan S."/>
            <person name="Sone E.D."/>
            <person name="Koren S."/>
            <person name="Silverstein K.A.T."/>
            <person name="Beckman K.B."/>
            <person name="Gohl D.M."/>
        </authorList>
    </citation>
    <scope>NUCLEOTIDE SEQUENCE</scope>
    <source>
        <strain evidence="1">Duluth1</strain>
        <tissue evidence="1">Whole animal</tissue>
    </source>
</reference>
<organism evidence="1 2">
    <name type="scientific">Dreissena polymorpha</name>
    <name type="common">Zebra mussel</name>
    <name type="synonym">Mytilus polymorpha</name>
    <dbReference type="NCBI Taxonomy" id="45954"/>
    <lineage>
        <taxon>Eukaryota</taxon>
        <taxon>Metazoa</taxon>
        <taxon>Spiralia</taxon>
        <taxon>Lophotrochozoa</taxon>
        <taxon>Mollusca</taxon>
        <taxon>Bivalvia</taxon>
        <taxon>Autobranchia</taxon>
        <taxon>Heteroconchia</taxon>
        <taxon>Euheterodonta</taxon>
        <taxon>Imparidentia</taxon>
        <taxon>Neoheterodontei</taxon>
        <taxon>Myida</taxon>
        <taxon>Dreissenoidea</taxon>
        <taxon>Dreissenidae</taxon>
        <taxon>Dreissena</taxon>
    </lineage>
</organism>
<evidence type="ECO:0000313" key="2">
    <source>
        <dbReference type="Proteomes" id="UP000828390"/>
    </source>
</evidence>
<name>A0A9D3YFR5_DREPO</name>
<dbReference type="EMBL" id="JAIWYP010000016">
    <property type="protein sequence ID" value="KAH3697916.1"/>
    <property type="molecule type" value="Genomic_DNA"/>
</dbReference>
<reference evidence="1" key="2">
    <citation type="submission" date="2020-11" db="EMBL/GenBank/DDBJ databases">
        <authorList>
            <person name="McCartney M.A."/>
            <person name="Auch B."/>
            <person name="Kono T."/>
            <person name="Mallez S."/>
            <person name="Becker A."/>
            <person name="Gohl D.M."/>
            <person name="Silverstein K.A.T."/>
            <person name="Koren S."/>
            <person name="Bechman K.B."/>
            <person name="Herman A."/>
            <person name="Abrahante J.E."/>
            <person name="Garbe J."/>
        </authorList>
    </citation>
    <scope>NUCLEOTIDE SEQUENCE</scope>
    <source>
        <strain evidence="1">Duluth1</strain>
        <tissue evidence="1">Whole animal</tissue>
    </source>
</reference>
<keyword evidence="2" id="KW-1185">Reference proteome</keyword>
<sequence length="297" mass="31893">MVKGEGQGLLKVLYATEGENRKSEENPGETNNQLRASGTFVIVTDQLPASSTFVIVTDQLQASSTSVIVTDQTICYSYGTVTDQLRASHISSTFVIVTDQLWTSGTFVIFICHSYGPGITDQLRASVTSVIVTGESHQGTSVILTDQLRARHISGRHISSTSVIVTGQLRASGTSVIRYICHNKGPRHNISYTSVIVRSQLGARGQKGPVRGQVGTSVIVRGQLKDMKAHQGYICPSKGPVRGQGPRTSVVHLSYCSSVIGSSVIRNICTSAVHLHISGKSVIVMGQGPAQYQEHSW</sequence>
<dbReference type="AlphaFoldDB" id="A0A9D3YFR5"/>
<proteinExistence type="predicted"/>
<protein>
    <submittedName>
        <fullName evidence="1">Uncharacterized protein</fullName>
    </submittedName>
</protein>